<dbReference type="AlphaFoldDB" id="A0A6J4IPV6"/>
<name>A0A6J4IPV6_9BACT</name>
<evidence type="ECO:0000313" key="1">
    <source>
        <dbReference type="EMBL" id="CAA9256229.1"/>
    </source>
</evidence>
<protein>
    <submittedName>
        <fullName evidence="1">Uncharacterized protein</fullName>
    </submittedName>
</protein>
<sequence length="34" mass="3681">MALPFQTTLRSATEADFHALADVMFAAVREGESP</sequence>
<proteinExistence type="predicted"/>
<organism evidence="1">
    <name type="scientific">uncultured Chthoniobacterales bacterium</name>
    <dbReference type="NCBI Taxonomy" id="1836801"/>
    <lineage>
        <taxon>Bacteria</taxon>
        <taxon>Pseudomonadati</taxon>
        <taxon>Verrucomicrobiota</taxon>
        <taxon>Spartobacteria</taxon>
        <taxon>Chthoniobacterales</taxon>
        <taxon>environmental samples</taxon>
    </lineage>
</organism>
<gene>
    <name evidence="1" type="ORF">AVDCRST_MAG42-2490</name>
</gene>
<accession>A0A6J4IPV6</accession>
<reference evidence="1" key="1">
    <citation type="submission" date="2020-02" db="EMBL/GenBank/DDBJ databases">
        <authorList>
            <person name="Meier V. D."/>
        </authorList>
    </citation>
    <scope>NUCLEOTIDE SEQUENCE</scope>
    <source>
        <strain evidence="1">AVDCRST_MAG42</strain>
    </source>
</reference>
<dbReference type="EMBL" id="CADCTA010000087">
    <property type="protein sequence ID" value="CAA9256229.1"/>
    <property type="molecule type" value="Genomic_DNA"/>
</dbReference>